<organism evidence="2 3">
    <name type="scientific">Meloidogyne javanica</name>
    <name type="common">Root-knot nematode worm</name>
    <dbReference type="NCBI Taxonomy" id="6303"/>
    <lineage>
        <taxon>Eukaryota</taxon>
        <taxon>Metazoa</taxon>
        <taxon>Ecdysozoa</taxon>
        <taxon>Nematoda</taxon>
        <taxon>Chromadorea</taxon>
        <taxon>Rhabditida</taxon>
        <taxon>Tylenchina</taxon>
        <taxon>Tylenchomorpha</taxon>
        <taxon>Tylenchoidea</taxon>
        <taxon>Meloidogynidae</taxon>
        <taxon>Meloidogyninae</taxon>
        <taxon>Meloidogyne</taxon>
        <taxon>Meloidogyne incognita group</taxon>
    </lineage>
</organism>
<evidence type="ECO:0000313" key="3">
    <source>
        <dbReference type="WBParaSite" id="scaffold1488_cov177.g3183"/>
    </source>
</evidence>
<evidence type="ECO:0000256" key="1">
    <source>
        <dbReference type="SAM" id="MobiDB-lite"/>
    </source>
</evidence>
<proteinExistence type="predicted"/>
<dbReference type="AlphaFoldDB" id="A0A915LN15"/>
<dbReference type="Proteomes" id="UP000887561">
    <property type="component" value="Unplaced"/>
</dbReference>
<dbReference type="WBParaSite" id="scaffold1488_cov177.g3183">
    <property type="protein sequence ID" value="scaffold1488_cov177.g3183"/>
    <property type="gene ID" value="scaffold1488_cov177.g3183"/>
</dbReference>
<sequence>MASFKNLSRQISNLSTGSSNNPIDDALEKVGKKIKNWMLKSKEKVKEVGKEMGEIAGKWKDYVDLCSNLLENNDKLKSKMSSDGFDEDKVEIDKEIQRLNEEFGKYNKAYDCGLNLVKKKTVDSPSHKGSHRRGSREFSIGSNEEIRSNMSGELSVYSHNSNESGSEKFFI</sequence>
<protein>
    <submittedName>
        <fullName evidence="3">Uncharacterized protein</fullName>
    </submittedName>
</protein>
<evidence type="ECO:0000313" key="2">
    <source>
        <dbReference type="Proteomes" id="UP000887561"/>
    </source>
</evidence>
<name>A0A915LN15_MELJA</name>
<reference evidence="3" key="1">
    <citation type="submission" date="2022-11" db="UniProtKB">
        <authorList>
            <consortium name="WormBaseParasite"/>
        </authorList>
    </citation>
    <scope>IDENTIFICATION</scope>
</reference>
<keyword evidence="2" id="KW-1185">Reference proteome</keyword>
<accession>A0A915LN15</accession>
<feature type="region of interest" description="Disordered" evidence="1">
    <location>
        <begin position="121"/>
        <end position="144"/>
    </location>
</feature>